<dbReference type="SMART" id="SM01006">
    <property type="entry name" value="AlcB"/>
    <property type="match status" value="1"/>
</dbReference>
<dbReference type="GO" id="GO:0016410">
    <property type="term" value="F:N-acyltransferase activity"/>
    <property type="evidence" value="ECO:0007669"/>
    <property type="project" value="TreeGrafter"/>
</dbReference>
<evidence type="ECO:0000313" key="4">
    <source>
        <dbReference type="EMBL" id="KAJ8995993.1"/>
    </source>
</evidence>
<dbReference type="EMBL" id="JAJGCB010000001">
    <property type="protein sequence ID" value="KAJ8995993.1"/>
    <property type="molecule type" value="Genomic_DNA"/>
</dbReference>
<dbReference type="Gene3D" id="3.40.630.30">
    <property type="match status" value="1"/>
</dbReference>
<proteinExistence type="inferred from homology"/>
<dbReference type="PANTHER" id="PTHR31438">
    <property type="entry name" value="LYSINE N-ACYLTRANSFERASE C17G9.06C-RELATED"/>
    <property type="match status" value="1"/>
</dbReference>
<dbReference type="Pfam" id="PF13523">
    <property type="entry name" value="Acetyltransf_8"/>
    <property type="match status" value="1"/>
</dbReference>
<dbReference type="AlphaFoldDB" id="A0AAN6F3D3"/>
<organism evidence="4 5">
    <name type="scientific">Exophiala dermatitidis</name>
    <name type="common">Black yeast-like fungus</name>
    <name type="synonym">Wangiella dermatitidis</name>
    <dbReference type="NCBI Taxonomy" id="5970"/>
    <lineage>
        <taxon>Eukaryota</taxon>
        <taxon>Fungi</taxon>
        <taxon>Dikarya</taxon>
        <taxon>Ascomycota</taxon>
        <taxon>Pezizomycotina</taxon>
        <taxon>Eurotiomycetes</taxon>
        <taxon>Chaetothyriomycetidae</taxon>
        <taxon>Chaetothyriales</taxon>
        <taxon>Herpotrichiellaceae</taxon>
        <taxon>Exophiala</taxon>
    </lineage>
</organism>
<evidence type="ECO:0000313" key="5">
    <source>
        <dbReference type="Proteomes" id="UP001161757"/>
    </source>
</evidence>
<accession>A0AAN6F3D3</accession>
<dbReference type="InterPro" id="IPR016181">
    <property type="entry name" value="Acyl_CoA_acyltransferase"/>
</dbReference>
<dbReference type="SUPFAM" id="SSF55729">
    <property type="entry name" value="Acyl-CoA N-acyltransferases (Nat)"/>
    <property type="match status" value="1"/>
</dbReference>
<evidence type="ECO:0000259" key="3">
    <source>
        <dbReference type="SMART" id="SM01006"/>
    </source>
</evidence>
<dbReference type="Proteomes" id="UP001161757">
    <property type="component" value="Unassembled WGS sequence"/>
</dbReference>
<gene>
    <name evidence="4" type="ORF">HRR80_000740</name>
</gene>
<dbReference type="GO" id="GO:0019290">
    <property type="term" value="P:siderophore biosynthetic process"/>
    <property type="evidence" value="ECO:0007669"/>
    <property type="project" value="InterPro"/>
</dbReference>
<dbReference type="PANTHER" id="PTHR31438:SF1">
    <property type="entry name" value="LYSINE N-ACYLTRANSFERASE C17G9.06C-RELATED"/>
    <property type="match status" value="1"/>
</dbReference>
<sequence>MVQQVCLPNGQIYTVTPVFGGFTFKSTNLDLHHSPMPPGWTVIIQTEDEVEDLPEARKSKVSVAEGLEQRPKLQPVQEEADGKHIVAHRFTKPTIQSDSLFISSISMPASSDFRNTASPTRHIAMMLWATLCWYFHKEQPDPHAYTEACALTPESGRPKLEWRVWIKREGIFKGKNTIQKLERMGLIASEDSSVGTDTDVRLPTGWNEMFVSKRSFWQIDPRVFLYTMAPQQHSPFPTGGSPHHSRPASPERPSEQRNSPRPTDFMVAVTGSMVDGLSAVTSSPGGPFQSGSHLPTFYPPPPTQYTFTNHIRHPIRPKPPRQGETFYSRYIPSLQQWLSFRVPTLSPKPCPHPHFTPLGGSMPATMPSHGGGVSVATLPTLANFAERPPDLDLLHKWMNDPRVNLAWGAAGPASTQRKFLEDGLKSRHSFPVYGCWDGKPFGYFEVYWVKEDKLGRLLGGDVGNYTRGLHVLVGEPEFRGPHRVKVWLSALVHYCFLADYRTETVMLEPRVDNTKFIKYLQDCGFYKQGEVSFPHKQSAIMKLDRESWEGPAI</sequence>
<reference evidence="4" key="1">
    <citation type="submission" date="2023-01" db="EMBL/GenBank/DDBJ databases">
        <title>Exophiala dermititidis isolated from Cystic Fibrosis Patient.</title>
        <authorList>
            <person name="Kurbessoian T."/>
            <person name="Crocker A."/>
            <person name="Murante D."/>
            <person name="Hogan D.A."/>
            <person name="Stajich J.E."/>
        </authorList>
    </citation>
    <scope>NUCLEOTIDE SEQUENCE</scope>
    <source>
        <strain evidence="4">Ex8</strain>
    </source>
</reference>
<evidence type="ECO:0000256" key="2">
    <source>
        <dbReference type="SAM" id="MobiDB-lite"/>
    </source>
</evidence>
<feature type="domain" description="Acyltransferase MbtK/IucB-like conserved" evidence="3">
    <location>
        <begin position="387"/>
        <end position="430"/>
    </location>
</feature>
<evidence type="ECO:0000256" key="1">
    <source>
        <dbReference type="ARBA" id="ARBA00009893"/>
    </source>
</evidence>
<protein>
    <recommendedName>
        <fullName evidence="3">Acyltransferase MbtK/IucB-like conserved domain-containing protein</fullName>
    </recommendedName>
</protein>
<feature type="region of interest" description="Disordered" evidence="2">
    <location>
        <begin position="230"/>
        <end position="263"/>
    </location>
</feature>
<dbReference type="InterPro" id="IPR019432">
    <property type="entry name" value="Acyltransferase_MbtK/IucB-like"/>
</dbReference>
<comment type="caution">
    <text evidence="4">The sequence shown here is derived from an EMBL/GenBank/DDBJ whole genome shotgun (WGS) entry which is preliminary data.</text>
</comment>
<name>A0AAN6F3D3_EXODE</name>
<comment type="similarity">
    <text evidence="1">Belongs to the lysine N-acyltransferase MbtK family.</text>
</comment>